<protein>
    <submittedName>
        <fullName evidence="2">UDP-glucose 4-epimerase</fullName>
        <ecNumber evidence="2">5.1.3.2</ecNumber>
    </submittedName>
</protein>
<dbReference type="STRING" id="1581680.BN1209_0948"/>
<evidence type="ECO:0000313" key="3">
    <source>
        <dbReference type="Proteomes" id="UP000056322"/>
    </source>
</evidence>
<dbReference type="OrthoDB" id="9801056at2"/>
<dbReference type="PANTHER" id="PTHR43245:SF58">
    <property type="entry name" value="BLL5923 PROTEIN"/>
    <property type="match status" value="1"/>
</dbReference>
<dbReference type="Proteomes" id="UP000056322">
    <property type="component" value="Chromosome 1"/>
</dbReference>
<proteinExistence type="predicted"/>
<dbReference type="GO" id="GO:0003978">
    <property type="term" value="F:UDP-glucose 4-epimerase activity"/>
    <property type="evidence" value="ECO:0007669"/>
    <property type="project" value="UniProtKB-EC"/>
</dbReference>
<dbReference type="PANTHER" id="PTHR43245">
    <property type="entry name" value="BIFUNCTIONAL POLYMYXIN RESISTANCE PROTEIN ARNA"/>
    <property type="match status" value="1"/>
</dbReference>
<evidence type="ECO:0000259" key="1">
    <source>
        <dbReference type="Pfam" id="PF01370"/>
    </source>
</evidence>
<dbReference type="HOGENOM" id="CLU_007383_6_1_4"/>
<dbReference type="InterPro" id="IPR050177">
    <property type="entry name" value="Lipid_A_modif_metabolic_enz"/>
</dbReference>
<dbReference type="Pfam" id="PF01370">
    <property type="entry name" value="Epimerase"/>
    <property type="match status" value="1"/>
</dbReference>
<dbReference type="RefSeq" id="WP_082048396.1">
    <property type="nucleotide sequence ID" value="NZ_LN794158.1"/>
</dbReference>
<dbReference type="InterPro" id="IPR001509">
    <property type="entry name" value="Epimerase_deHydtase"/>
</dbReference>
<dbReference type="CDD" id="cd05232">
    <property type="entry name" value="UDP_G4E_4_SDR_e"/>
    <property type="match status" value="1"/>
</dbReference>
<evidence type="ECO:0000313" key="2">
    <source>
        <dbReference type="EMBL" id="CEN55991.1"/>
    </source>
</evidence>
<dbReference type="EMBL" id="LN794158">
    <property type="protein sequence ID" value="CEN55991.1"/>
    <property type="molecule type" value="Genomic_DNA"/>
</dbReference>
<organism evidence="2 3">
    <name type="scientific">Candidatus Methylopumilus turicensis</name>
    <dbReference type="NCBI Taxonomy" id="1581680"/>
    <lineage>
        <taxon>Bacteria</taxon>
        <taxon>Pseudomonadati</taxon>
        <taxon>Pseudomonadota</taxon>
        <taxon>Betaproteobacteria</taxon>
        <taxon>Nitrosomonadales</taxon>
        <taxon>Methylophilaceae</taxon>
        <taxon>Candidatus Methylopumilus</taxon>
    </lineage>
</organism>
<dbReference type="AlphaFoldDB" id="A0A0B7IZQ2"/>
<reference evidence="3" key="1">
    <citation type="submission" date="2014-12" db="EMBL/GenBank/DDBJ databases">
        <authorList>
            <person name="Salcher M.M."/>
        </authorList>
    </citation>
    <scope>NUCLEOTIDE SEQUENCE [LARGE SCALE GENOMIC DNA]</scope>
    <source>
        <strain evidence="3">MMS-10A-171</strain>
    </source>
</reference>
<name>A0A0B7IZQ2_9PROT</name>
<dbReference type="SUPFAM" id="SSF51735">
    <property type="entry name" value="NAD(P)-binding Rossmann-fold domains"/>
    <property type="match status" value="1"/>
</dbReference>
<gene>
    <name evidence="2" type="primary">galE</name>
    <name evidence="2" type="ORF">BN1209_0948</name>
</gene>
<dbReference type="InterPro" id="IPR036291">
    <property type="entry name" value="NAD(P)-bd_dom_sf"/>
</dbReference>
<dbReference type="EC" id="5.1.3.2" evidence="2"/>
<dbReference type="Gene3D" id="3.40.50.720">
    <property type="entry name" value="NAD(P)-binding Rossmann-like Domain"/>
    <property type="match status" value="1"/>
</dbReference>
<keyword evidence="2" id="KW-0413">Isomerase</keyword>
<keyword evidence="3" id="KW-1185">Reference proteome</keyword>
<feature type="domain" description="NAD-dependent epimerase/dehydratase" evidence="1">
    <location>
        <begin position="3"/>
        <end position="205"/>
    </location>
</feature>
<sequence length="295" mass="32490">MRILITGARGFVGRALCQNLQAFELVKPGRDEWLSSLESVDCVIHLAARVHVFKDTAKDPLAEYRVVNVEKTLDLARQASSLGVKRFIFVSSVKVNGELTEKDIPFKADDNPNPQDPYGVSKLEAENGLMQLAKKTGMEVVIVRPPLVYGPGVKANFLSMIKILDQGIPLPFGNVSNKRSLVFIDNLVDLLLRVVDHPNAAGQVFLVSDDHDVSTTTLLRSISSALGKKAKLLPVPLFVLKAIFYLIGKSGFSQRLLGSLCLDISKTKKLLNWTPPFSFEDGVEKTARSFLNEKS</sequence>
<accession>A0A0B7IZQ2</accession>
<dbReference type="KEGG" id="mbac:BN1209_0948"/>